<dbReference type="GO" id="GO:0048038">
    <property type="term" value="F:quinone binding"/>
    <property type="evidence" value="ECO:0007669"/>
    <property type="project" value="UniProtKB-UniRule"/>
</dbReference>
<dbReference type="GO" id="GO:0005886">
    <property type="term" value="C:plasma membrane"/>
    <property type="evidence" value="ECO:0007669"/>
    <property type="project" value="UniProtKB-SubCell"/>
</dbReference>
<evidence type="ECO:0000256" key="2">
    <source>
        <dbReference type="RuleBase" id="RU004429"/>
    </source>
</evidence>
<comment type="caution">
    <text evidence="3">The sequence shown here is derived from an EMBL/GenBank/DDBJ whole genome shotgun (WGS) entry which is preliminary data.</text>
</comment>
<feature type="transmembrane region" description="Helical" evidence="2">
    <location>
        <begin position="55"/>
        <end position="76"/>
    </location>
</feature>
<evidence type="ECO:0000256" key="1">
    <source>
        <dbReference type="ARBA" id="ARBA00005698"/>
    </source>
</evidence>
<dbReference type="Pfam" id="PF00499">
    <property type="entry name" value="Oxidored_q3"/>
    <property type="match status" value="1"/>
</dbReference>
<name>A0A7V5PQ62_CALAY</name>
<keyword evidence="2" id="KW-0520">NAD</keyword>
<keyword evidence="2" id="KW-0812">Transmembrane</keyword>
<feature type="transmembrane region" description="Helical" evidence="2">
    <location>
        <begin position="29"/>
        <end position="49"/>
    </location>
</feature>
<dbReference type="EC" id="7.1.1.-" evidence="2"/>
<keyword evidence="2" id="KW-0472">Membrane</keyword>
<feature type="transmembrane region" description="Helical" evidence="2">
    <location>
        <begin position="88"/>
        <end position="111"/>
    </location>
</feature>
<sequence length="166" mass="18103">MEAKEVLFLFLAIVTVFSALMVTFSNKIIYSAFALLATFVGFAGFYVMLGADFLAVTQIIIYVGGILILILFGVLMTHKIYDTAKKTAHNSLLVSLLGGVAVAFILSLIIFRSPWAPEIQKAFMPTTEQIGTSILTNYLLPFEIVSVLLLGALIGAVYLARSEDKK</sequence>
<comment type="similarity">
    <text evidence="1 2">Belongs to the complex I subunit 6 family.</text>
</comment>
<dbReference type="EMBL" id="DROD01000450">
    <property type="protein sequence ID" value="HHJ52870.1"/>
    <property type="molecule type" value="Genomic_DNA"/>
</dbReference>
<feature type="transmembrane region" description="Helical" evidence="2">
    <location>
        <begin position="138"/>
        <end position="160"/>
    </location>
</feature>
<protein>
    <recommendedName>
        <fullName evidence="2">NADH-quinone oxidoreductase subunit J</fullName>
        <ecNumber evidence="2">7.1.1.-</ecNumber>
    </recommendedName>
</protein>
<accession>A0A7V5PQ62</accession>
<keyword evidence="2" id="KW-1133">Transmembrane helix</keyword>
<reference evidence="3" key="1">
    <citation type="journal article" date="2020" name="mSystems">
        <title>Genome- and Community-Level Interaction Insights into Carbon Utilization and Element Cycling Functions of Hydrothermarchaeota in Hydrothermal Sediment.</title>
        <authorList>
            <person name="Zhou Z."/>
            <person name="Liu Y."/>
            <person name="Xu W."/>
            <person name="Pan J."/>
            <person name="Luo Z.H."/>
            <person name="Li M."/>
        </authorList>
    </citation>
    <scope>NUCLEOTIDE SEQUENCE [LARGE SCALE GENOMIC DNA]</scope>
    <source>
        <strain evidence="3">HyVt-527</strain>
    </source>
</reference>
<organism evidence="3">
    <name type="scientific">Caldithrix abyssi</name>
    <dbReference type="NCBI Taxonomy" id="187145"/>
    <lineage>
        <taxon>Bacteria</taxon>
        <taxon>Pseudomonadati</taxon>
        <taxon>Calditrichota</taxon>
        <taxon>Calditrichia</taxon>
        <taxon>Calditrichales</taxon>
        <taxon>Calditrichaceae</taxon>
        <taxon>Caldithrix</taxon>
    </lineage>
</organism>
<evidence type="ECO:0000313" key="3">
    <source>
        <dbReference type="EMBL" id="HHJ52870.1"/>
    </source>
</evidence>
<gene>
    <name evidence="3" type="ORF">ENJ89_06720</name>
</gene>
<dbReference type="PANTHER" id="PTHR33269:SF17">
    <property type="entry name" value="NADH-UBIQUINONE OXIDOREDUCTASE CHAIN 6"/>
    <property type="match status" value="1"/>
</dbReference>
<dbReference type="InterPro" id="IPR042106">
    <property type="entry name" value="Nuo/plastoQ_OxRdtase_6_NuoJ"/>
</dbReference>
<keyword evidence="2" id="KW-0874">Quinone</keyword>
<dbReference type="GO" id="GO:0008137">
    <property type="term" value="F:NADH dehydrogenase (ubiquinone) activity"/>
    <property type="evidence" value="ECO:0007669"/>
    <property type="project" value="UniProtKB-UniRule"/>
</dbReference>
<dbReference type="AlphaFoldDB" id="A0A7V5PQ62"/>
<proteinExistence type="inferred from homology"/>
<dbReference type="Gene3D" id="1.20.120.1200">
    <property type="entry name" value="NADH-ubiquinone/plastoquinone oxidoreductase chain 6, subunit NuoJ"/>
    <property type="match status" value="1"/>
</dbReference>
<dbReference type="InterPro" id="IPR001457">
    <property type="entry name" value="NADH_UbQ/plastoQ_OxRdtase_su6"/>
</dbReference>
<comment type="function">
    <text evidence="2">NDH-1 shuttles electrons from NADH, via FMN and iron-sulfur (Fe-S) centers, to quinones in the respiratory chain. Couples the redox reaction to proton translocation (for every two electrons transferred, four hydrogen ions are translocated across the cytoplasmic membrane), and thus conserves the redox energy in a proton gradient.</text>
</comment>
<dbReference type="PANTHER" id="PTHR33269">
    <property type="entry name" value="NADH-UBIQUINONE OXIDOREDUCTASE CHAIN 6"/>
    <property type="match status" value="1"/>
</dbReference>
<feature type="transmembrane region" description="Helical" evidence="2">
    <location>
        <begin position="6"/>
        <end position="24"/>
    </location>
</feature>
<dbReference type="Proteomes" id="UP000886124">
    <property type="component" value="Unassembled WGS sequence"/>
</dbReference>
<comment type="subcellular location">
    <subcellularLocation>
        <location evidence="2">Cell membrane</location>
        <topology evidence="2">Multi-pass membrane protein</topology>
    </subcellularLocation>
</comment>
<keyword evidence="2" id="KW-1003">Cell membrane</keyword>
<comment type="catalytic activity">
    <reaction evidence="2">
        <text>a quinone + NADH + 5 H(+)(in) = a quinol + NAD(+) + 4 H(+)(out)</text>
        <dbReference type="Rhea" id="RHEA:57888"/>
        <dbReference type="ChEBI" id="CHEBI:15378"/>
        <dbReference type="ChEBI" id="CHEBI:24646"/>
        <dbReference type="ChEBI" id="CHEBI:57540"/>
        <dbReference type="ChEBI" id="CHEBI:57945"/>
        <dbReference type="ChEBI" id="CHEBI:132124"/>
    </reaction>
</comment>